<dbReference type="AlphaFoldDB" id="A0A1H7H2M4"/>
<feature type="transmembrane region" description="Helical" evidence="1">
    <location>
        <begin position="80"/>
        <end position="100"/>
    </location>
</feature>
<accession>A0A1H7H2M4</accession>
<dbReference type="PANTHER" id="PTHR30619:SF1">
    <property type="entry name" value="RECOMBINATION PROTEIN 2"/>
    <property type="match status" value="1"/>
</dbReference>
<keyword evidence="4" id="KW-1185">Reference proteome</keyword>
<dbReference type="InterPro" id="IPR052159">
    <property type="entry name" value="Competence_DNA_uptake"/>
</dbReference>
<dbReference type="InterPro" id="IPR036866">
    <property type="entry name" value="RibonucZ/Hydroxyglut_hydro"/>
</dbReference>
<dbReference type="Pfam" id="PF00753">
    <property type="entry name" value="Lactamase_B"/>
    <property type="match status" value="1"/>
</dbReference>
<proteinExistence type="predicted"/>
<evidence type="ECO:0000313" key="4">
    <source>
        <dbReference type="Proteomes" id="UP000182321"/>
    </source>
</evidence>
<feature type="transmembrane region" description="Helical" evidence="1">
    <location>
        <begin position="12"/>
        <end position="33"/>
    </location>
</feature>
<evidence type="ECO:0000256" key="1">
    <source>
        <dbReference type="SAM" id="Phobius"/>
    </source>
</evidence>
<evidence type="ECO:0000313" key="3">
    <source>
        <dbReference type="EMBL" id="SEK44007.1"/>
    </source>
</evidence>
<sequence length="515" mass="58669">MEWINVITGISATFWGKLAYALLFVVALGLILFFEKEKIKRYTFLWYTGLVLVFIYNPLTLIIGKWILKENAFEQYYLRFYSVIPVLIIVAYGLTLFVMRFQGKQKLIALVASLAVVCICGRCLYTEDWFTKAENRNKVPQDVITISDVFADYEGDTIRIMAPLDVTIYLRQIDSRFSMPYGREIDDIAYELTNPTPNPKSVADYCAENNVDYVVVSAAEDILNTYLNYGFELYGRTPYYAVLTPIYGDWILTEYDDGSDLQCMCYTMYNQKDGTLIVIDGGHGENDDTLRENIKALGGEVDAWIITHYHKDHIDAFNAIYENPQGITIDQVYITPLDADLFYSVAQEWDDVDSFNKFQEITAEADNINYVQRDDVLTFSDDLTITFYNAFDDVVVDCREDIPNNDSLVFKMATPNRSILICGDCHSEYMANYLVETYGDELKADILQCGHHGNNSMPTETGFYELVNPEVAIFDTTDAIMTSPNYTAGALAAYLSEAGVRLVWFKSAPNVFVFN</sequence>
<feature type="transmembrane region" description="Helical" evidence="1">
    <location>
        <begin position="45"/>
        <end position="68"/>
    </location>
</feature>
<dbReference type="InterPro" id="IPR001279">
    <property type="entry name" value="Metallo-B-lactamas"/>
</dbReference>
<dbReference type="Proteomes" id="UP000182321">
    <property type="component" value="Unassembled WGS sequence"/>
</dbReference>
<feature type="domain" description="Metallo-beta-lactamase" evidence="2">
    <location>
        <begin position="262"/>
        <end position="451"/>
    </location>
</feature>
<gene>
    <name evidence="3" type="ORF">SAMN02910377_00880</name>
</gene>
<dbReference type="PANTHER" id="PTHR30619">
    <property type="entry name" value="DNA INTERNALIZATION/COMPETENCE PROTEIN COMEC/REC2"/>
    <property type="match status" value="1"/>
</dbReference>
<dbReference type="Gene3D" id="3.60.15.10">
    <property type="entry name" value="Ribonuclease Z/Hydroxyacylglutathione hydrolase-like"/>
    <property type="match status" value="1"/>
</dbReference>
<dbReference type="RefSeq" id="WP_074789628.1">
    <property type="nucleotide sequence ID" value="NZ_FNZX01000005.1"/>
</dbReference>
<dbReference type="SMART" id="SM00849">
    <property type="entry name" value="Lactamase_B"/>
    <property type="match status" value="1"/>
</dbReference>
<dbReference type="SUPFAM" id="SSF56281">
    <property type="entry name" value="Metallo-hydrolase/oxidoreductase"/>
    <property type="match status" value="1"/>
</dbReference>
<keyword evidence="1" id="KW-0472">Membrane</keyword>
<dbReference type="EMBL" id="FNZX01000005">
    <property type="protein sequence ID" value="SEK44007.1"/>
    <property type="molecule type" value="Genomic_DNA"/>
</dbReference>
<name>A0A1H7H2M4_9FIRM</name>
<organism evidence="3 4">
    <name type="scientific">Pseudobutyrivibrio ruminis</name>
    <dbReference type="NCBI Taxonomy" id="46206"/>
    <lineage>
        <taxon>Bacteria</taxon>
        <taxon>Bacillati</taxon>
        <taxon>Bacillota</taxon>
        <taxon>Clostridia</taxon>
        <taxon>Lachnospirales</taxon>
        <taxon>Lachnospiraceae</taxon>
        <taxon>Pseudobutyrivibrio</taxon>
    </lineage>
</organism>
<keyword evidence="1" id="KW-1133">Transmembrane helix</keyword>
<reference evidence="4" key="1">
    <citation type="submission" date="2016-10" db="EMBL/GenBank/DDBJ databases">
        <authorList>
            <person name="Varghese N."/>
        </authorList>
    </citation>
    <scope>NUCLEOTIDE SEQUENCE [LARGE SCALE GENOMIC DNA]</scope>
    <source>
        <strain evidence="4">ACV-9</strain>
    </source>
</reference>
<keyword evidence="1" id="KW-0812">Transmembrane</keyword>
<evidence type="ECO:0000259" key="2">
    <source>
        <dbReference type="SMART" id="SM00849"/>
    </source>
</evidence>
<protein>
    <submittedName>
        <fullName evidence="3">Beta-lactamase superfamily domain-containing protein</fullName>
    </submittedName>
</protein>